<evidence type="ECO:0000256" key="2">
    <source>
        <dbReference type="ARBA" id="ARBA00022801"/>
    </source>
</evidence>
<dbReference type="InterPro" id="IPR017850">
    <property type="entry name" value="Alkaline_phosphatase_core_sf"/>
</dbReference>
<gene>
    <name evidence="4" type="ORF">LLW17_00890</name>
</gene>
<dbReference type="SUPFAM" id="SSF53649">
    <property type="entry name" value="Alkaline phosphatase-like"/>
    <property type="match status" value="1"/>
</dbReference>
<dbReference type="InterPro" id="IPR000917">
    <property type="entry name" value="Sulfatase_N"/>
</dbReference>
<dbReference type="PANTHER" id="PTHR42693">
    <property type="entry name" value="ARYLSULFATASE FAMILY MEMBER"/>
    <property type="match status" value="1"/>
</dbReference>
<sequence length="500" mass="57892">MILNKTLFFLLGLCLLMGNKPEIPSMEISINPPNILWIYVEDLNPVLSCYGANNNPTPAIDFLAENGVLFENAYTPAPVCSAARSAIITSTMPTTFGTHNHHSSRTVEDAIFLPKNFLTIPEIFKTAGYYTFNHGKDDYNFIYNRKALYNDSVALDYWYTFSGKGNWIDSLSQERPFFGQVQLTGGKWGITQLYPKLKGQINPINRDDIEIPPYYPDIPEVREDIARHYDAARMTDLEVANIIQKLKDKNLLNNTYIFFFTDHGYKGIRHKQFVYDGGIQIPLIVSYFGKEDKLQKNKRRKDLVSGIDIGTTSLALAGLEIPKSMEGFDFFANDYQRDFIIATRDRCDFSIDRIRAVRTKEFKYIKNYMPERSYTQPSYRDQRTEFKSIKAAYDAGNLNEVQAKYWKPTKPKEELFDLINDPYEINNLAENAAYKNQLNTMRNHLQKWQDTYGDKGTEPQNPYSLLDMYKRWGERCVNPEFDTIKTMRIPNTPRRDLTKG</sequence>
<evidence type="ECO:0000313" key="5">
    <source>
        <dbReference type="Proteomes" id="UP001197770"/>
    </source>
</evidence>
<dbReference type="Pfam" id="PF00884">
    <property type="entry name" value="Sulfatase"/>
    <property type="match status" value="1"/>
</dbReference>
<evidence type="ECO:0000256" key="1">
    <source>
        <dbReference type="ARBA" id="ARBA00008779"/>
    </source>
</evidence>
<dbReference type="Gene3D" id="3.40.720.10">
    <property type="entry name" value="Alkaline Phosphatase, subunit A"/>
    <property type="match status" value="1"/>
</dbReference>
<dbReference type="PANTHER" id="PTHR42693:SF53">
    <property type="entry name" value="ENDO-4-O-SULFATASE"/>
    <property type="match status" value="1"/>
</dbReference>
<reference evidence="4 5" key="1">
    <citation type="submission" date="2021-11" db="EMBL/GenBank/DDBJ databases">
        <title>Seasonal and diel survey of microbial diversity of the Tyrrhenian coast.</title>
        <authorList>
            <person name="Gattoni G."/>
            <person name="Corral P."/>
        </authorList>
    </citation>
    <scope>NUCLEOTIDE SEQUENCE [LARGE SCALE GENOMIC DNA]</scope>
    <source>
        <strain evidence="4 5">Mr9</strain>
    </source>
</reference>
<comment type="caution">
    <text evidence="4">The sequence shown here is derived from an EMBL/GenBank/DDBJ whole genome shotgun (WGS) entry which is preliminary data.</text>
</comment>
<dbReference type="InterPro" id="IPR050738">
    <property type="entry name" value="Sulfatase"/>
</dbReference>
<name>A0ABS8GMQ1_9FLAO</name>
<accession>A0ABS8GMQ1</accession>
<keyword evidence="2" id="KW-0378">Hydrolase</keyword>
<keyword evidence="5" id="KW-1185">Reference proteome</keyword>
<dbReference type="EMBL" id="JAJGMW010000001">
    <property type="protein sequence ID" value="MCC4211259.1"/>
    <property type="molecule type" value="Genomic_DNA"/>
</dbReference>
<dbReference type="Proteomes" id="UP001197770">
    <property type="component" value="Unassembled WGS sequence"/>
</dbReference>
<evidence type="ECO:0000313" key="4">
    <source>
        <dbReference type="EMBL" id="MCC4211259.1"/>
    </source>
</evidence>
<proteinExistence type="inferred from homology"/>
<comment type="similarity">
    <text evidence="1">Belongs to the sulfatase family.</text>
</comment>
<protein>
    <submittedName>
        <fullName evidence="4">Sulfatase</fullName>
    </submittedName>
</protein>
<feature type="domain" description="Sulfatase N-terminal" evidence="3">
    <location>
        <begin position="33"/>
        <end position="318"/>
    </location>
</feature>
<dbReference type="CDD" id="cd16027">
    <property type="entry name" value="SGSH"/>
    <property type="match status" value="1"/>
</dbReference>
<organism evidence="4 5">
    <name type="scientific">Leeuwenhoekiella parthenopeia</name>
    <dbReference type="NCBI Taxonomy" id="2890320"/>
    <lineage>
        <taxon>Bacteria</taxon>
        <taxon>Pseudomonadati</taxon>
        <taxon>Bacteroidota</taxon>
        <taxon>Flavobacteriia</taxon>
        <taxon>Flavobacteriales</taxon>
        <taxon>Flavobacteriaceae</taxon>
        <taxon>Leeuwenhoekiella</taxon>
    </lineage>
</organism>
<evidence type="ECO:0000259" key="3">
    <source>
        <dbReference type="Pfam" id="PF00884"/>
    </source>
</evidence>